<evidence type="ECO:0000313" key="5">
    <source>
        <dbReference type="RefSeq" id="XP_026191562.1"/>
    </source>
</evidence>
<protein>
    <submittedName>
        <fullName evidence="5">Actin</fullName>
    </submittedName>
</protein>
<gene>
    <name evidence="5" type="primary">LOC34621110</name>
</gene>
<dbReference type="RefSeq" id="XP_026191562.1">
    <property type="nucleotide sequence ID" value="XM_026335777.1"/>
</dbReference>
<dbReference type="SMART" id="SM00268">
    <property type="entry name" value="ACTIN"/>
    <property type="match status" value="1"/>
</dbReference>
<evidence type="ECO:0000256" key="2">
    <source>
        <dbReference type="RuleBase" id="RU000487"/>
    </source>
</evidence>
<keyword evidence="4" id="KW-1185">Reference proteome</keyword>
<dbReference type="SUPFAM" id="SSF53067">
    <property type="entry name" value="Actin-like ATPase domain"/>
    <property type="match status" value="2"/>
</dbReference>
<organism evidence="4 5">
    <name type="scientific">Cyclospora cayetanensis</name>
    <dbReference type="NCBI Taxonomy" id="88456"/>
    <lineage>
        <taxon>Eukaryota</taxon>
        <taxon>Sar</taxon>
        <taxon>Alveolata</taxon>
        <taxon>Apicomplexa</taxon>
        <taxon>Conoidasida</taxon>
        <taxon>Coccidia</taxon>
        <taxon>Eucoccidiorida</taxon>
        <taxon>Eimeriorina</taxon>
        <taxon>Eimeriidae</taxon>
        <taxon>Cyclospora</taxon>
    </lineage>
</organism>
<feature type="region of interest" description="Disordered" evidence="3">
    <location>
        <begin position="34"/>
        <end position="57"/>
    </location>
</feature>
<dbReference type="GeneID" id="34621110"/>
<dbReference type="Proteomes" id="UP000515125">
    <property type="component" value="Unplaced"/>
</dbReference>
<dbReference type="InterPro" id="IPR043129">
    <property type="entry name" value="ATPase_NBD"/>
</dbReference>
<dbReference type="InterPro" id="IPR004000">
    <property type="entry name" value="Actin"/>
</dbReference>
<dbReference type="OrthoDB" id="5132116at2759"/>
<proteinExistence type="inferred from homology"/>
<dbReference type="Gene3D" id="3.30.420.40">
    <property type="match status" value="2"/>
</dbReference>
<dbReference type="Gene3D" id="3.90.640.10">
    <property type="entry name" value="Actin, Chain A, domain 4"/>
    <property type="match status" value="1"/>
</dbReference>
<evidence type="ECO:0000313" key="4">
    <source>
        <dbReference type="Proteomes" id="UP000515125"/>
    </source>
</evidence>
<name>A0A6P6RVR3_9EIME</name>
<accession>A0A6P6RVR3</accession>
<evidence type="ECO:0000256" key="1">
    <source>
        <dbReference type="ARBA" id="ARBA00049360"/>
    </source>
</evidence>
<evidence type="ECO:0000256" key="3">
    <source>
        <dbReference type="SAM" id="MobiDB-lite"/>
    </source>
</evidence>
<comment type="similarity">
    <text evidence="2">Belongs to the actin family.</text>
</comment>
<reference evidence="5" key="1">
    <citation type="submission" date="2025-08" db="UniProtKB">
        <authorList>
            <consortium name="RefSeq"/>
        </authorList>
    </citation>
    <scope>IDENTIFICATION</scope>
</reference>
<dbReference type="PRINTS" id="PR00190">
    <property type="entry name" value="ACTIN"/>
</dbReference>
<dbReference type="Pfam" id="PF00022">
    <property type="entry name" value="Actin"/>
    <property type="match status" value="1"/>
</dbReference>
<sequence>MLECSLNPLEWTVGDLGSQTIRLGLSGSPRPSLLVPLRSPLNKERPEPASEPMGPSDIEDAALAERGVVNRWDPLLSLFSASASTLWMREGESDGRGFLVTFPPLELTAGKERLLEFLFETEQATAVALLPRAPLSLFAAGHSEGLVVEMGHGLTSVVPVLQGYELPHATFRMLIAGEEVSNALRAELTRQHGIDPSLLPVQLVEAAKASLLFVGAPDGDLSTDPAKRFEEKALELPDGTVIELDVRARSFPAEVYFGRGTEAPLPPALSEIASLQGQLMLRPSLPSLIAASLETLDGPLREILGKQVVFCRGGSLLPGLRERVGPELVAEMERRVSVPTESTLSAVSLDFHSQREHASWIGGSMLASLSTLPALAISKEMYAEGRANKAALIEQQVGAPP</sequence>
<comment type="catalytic activity">
    <reaction evidence="1">
        <text>ATP + H2O = ADP + phosphate + H(+)</text>
        <dbReference type="Rhea" id="RHEA:13065"/>
        <dbReference type="ChEBI" id="CHEBI:15377"/>
        <dbReference type="ChEBI" id="CHEBI:15378"/>
        <dbReference type="ChEBI" id="CHEBI:30616"/>
        <dbReference type="ChEBI" id="CHEBI:43474"/>
        <dbReference type="ChEBI" id="CHEBI:456216"/>
    </reaction>
</comment>
<dbReference type="PANTHER" id="PTHR11937">
    <property type="entry name" value="ACTIN"/>
    <property type="match status" value="1"/>
</dbReference>
<dbReference type="AlphaFoldDB" id="A0A6P6RVR3"/>